<accession>A0A1G2I6L7</accession>
<dbReference type="Pfam" id="PF18810">
    <property type="entry name" value="PBECR2"/>
    <property type="match status" value="1"/>
</dbReference>
<evidence type="ECO:0000313" key="2">
    <source>
        <dbReference type="EMBL" id="OGZ70257.1"/>
    </source>
</evidence>
<dbReference type="AlphaFoldDB" id="A0A1G2I6L7"/>
<protein>
    <recommendedName>
        <fullName evidence="1">Phage-Barnase-EndoU-ColicinE5/D-RelE like nuclease 2 domain-containing protein</fullName>
    </recommendedName>
</protein>
<gene>
    <name evidence="2" type="ORF">A2904_01160</name>
</gene>
<comment type="caution">
    <text evidence="2">The sequence shown here is derived from an EMBL/GenBank/DDBJ whole genome shotgun (WGS) entry which is preliminary data.</text>
</comment>
<proteinExistence type="predicted"/>
<name>A0A1G2I6L7_9BACT</name>
<dbReference type="InterPro" id="IPR041110">
    <property type="entry name" value="PBECR2"/>
</dbReference>
<organism evidence="2 3">
    <name type="scientific">Candidatus Staskawiczbacteria bacterium RIFCSPLOWO2_01_FULL_33_9</name>
    <dbReference type="NCBI Taxonomy" id="1802211"/>
    <lineage>
        <taxon>Bacteria</taxon>
        <taxon>Candidatus Staskawicziibacteriota</taxon>
    </lineage>
</organism>
<evidence type="ECO:0000259" key="1">
    <source>
        <dbReference type="Pfam" id="PF18810"/>
    </source>
</evidence>
<reference evidence="2 3" key="1">
    <citation type="journal article" date="2016" name="Nat. Commun.">
        <title>Thousands of microbial genomes shed light on interconnected biogeochemical processes in an aquifer system.</title>
        <authorList>
            <person name="Anantharaman K."/>
            <person name="Brown C.T."/>
            <person name="Hug L.A."/>
            <person name="Sharon I."/>
            <person name="Castelle C.J."/>
            <person name="Probst A.J."/>
            <person name="Thomas B.C."/>
            <person name="Singh A."/>
            <person name="Wilkins M.J."/>
            <person name="Karaoz U."/>
            <person name="Brodie E.L."/>
            <person name="Williams K.H."/>
            <person name="Hubbard S.S."/>
            <person name="Banfield J.F."/>
        </authorList>
    </citation>
    <scope>NUCLEOTIDE SEQUENCE [LARGE SCALE GENOMIC DNA]</scope>
</reference>
<evidence type="ECO:0000313" key="3">
    <source>
        <dbReference type="Proteomes" id="UP000176308"/>
    </source>
</evidence>
<feature type="domain" description="Phage-Barnase-EndoU-ColicinE5/D-RelE like nuclease 2" evidence="1">
    <location>
        <begin position="10"/>
        <end position="95"/>
    </location>
</feature>
<sequence>MDRIIIDAVDYRGHRVILTEKKWQEKSKQHPELKSKTFLKNLEDTIKNPEEVWEDYSDKSNKICCYKKYSKVSYVKVIIWCSSTPCNVVSAFETNKIKEEIYQPDIKRLK</sequence>
<dbReference type="EMBL" id="MHOX01000031">
    <property type="protein sequence ID" value="OGZ70257.1"/>
    <property type="molecule type" value="Genomic_DNA"/>
</dbReference>
<dbReference type="Proteomes" id="UP000176308">
    <property type="component" value="Unassembled WGS sequence"/>
</dbReference>